<dbReference type="OrthoDB" id="4624at2"/>
<evidence type="ECO:0000313" key="2">
    <source>
        <dbReference type="EMBL" id="SEI61022.1"/>
    </source>
</evidence>
<evidence type="ECO:0000256" key="1">
    <source>
        <dbReference type="SAM" id="Phobius"/>
    </source>
</evidence>
<keyword evidence="1" id="KW-0812">Transmembrane</keyword>
<feature type="transmembrane region" description="Helical" evidence="1">
    <location>
        <begin position="116"/>
        <end position="140"/>
    </location>
</feature>
<dbReference type="AlphaFoldDB" id="A0A1H6SC89"/>
<dbReference type="GO" id="GO:0022857">
    <property type="term" value="F:transmembrane transporter activity"/>
    <property type="evidence" value="ECO:0007669"/>
    <property type="project" value="InterPro"/>
</dbReference>
<feature type="transmembrane region" description="Helical" evidence="1">
    <location>
        <begin position="52"/>
        <end position="72"/>
    </location>
</feature>
<name>A0A1H6SC89_9LACT</name>
<proteinExistence type="predicted"/>
<keyword evidence="3" id="KW-1185">Reference proteome</keyword>
<feature type="transmembrane region" description="Helical" evidence="1">
    <location>
        <begin position="152"/>
        <end position="170"/>
    </location>
</feature>
<accession>A0A1H6SC89</accession>
<dbReference type="STRING" id="1130080.SAMN04488113_10563"/>
<feature type="transmembrane region" description="Helical" evidence="1">
    <location>
        <begin position="20"/>
        <end position="40"/>
    </location>
</feature>
<keyword evidence="1" id="KW-1133">Transmembrane helix</keyword>
<dbReference type="Gene3D" id="1.10.1760.20">
    <property type="match status" value="1"/>
</dbReference>
<reference evidence="3" key="1">
    <citation type="submission" date="2016-10" db="EMBL/GenBank/DDBJ databases">
        <authorList>
            <person name="Varghese N."/>
            <person name="Submissions S."/>
        </authorList>
    </citation>
    <scope>NUCLEOTIDE SEQUENCE [LARGE SCALE GENOMIC DNA]</scope>
    <source>
        <strain evidence="3">DSM 25751</strain>
    </source>
</reference>
<evidence type="ECO:0000313" key="3">
    <source>
        <dbReference type="Proteomes" id="UP000198564"/>
    </source>
</evidence>
<dbReference type="Pfam" id="PF12822">
    <property type="entry name" value="ECF_trnsprt"/>
    <property type="match status" value="1"/>
</dbReference>
<gene>
    <name evidence="2" type="ORF">SAMN04488113_10563</name>
</gene>
<keyword evidence="1" id="KW-0472">Membrane</keyword>
<dbReference type="RefSeq" id="WP_091633182.1">
    <property type="nucleotide sequence ID" value="NZ_FNYW01000005.1"/>
</dbReference>
<dbReference type="EMBL" id="FNYW01000005">
    <property type="protein sequence ID" value="SEI61022.1"/>
    <property type="molecule type" value="Genomic_DNA"/>
</dbReference>
<organism evidence="2 3">
    <name type="scientific">Alkalibacterium gilvum</name>
    <dbReference type="NCBI Taxonomy" id="1130080"/>
    <lineage>
        <taxon>Bacteria</taxon>
        <taxon>Bacillati</taxon>
        <taxon>Bacillota</taxon>
        <taxon>Bacilli</taxon>
        <taxon>Lactobacillales</taxon>
        <taxon>Carnobacteriaceae</taxon>
        <taxon>Alkalibacterium</taxon>
    </lineage>
</organism>
<dbReference type="Proteomes" id="UP000198564">
    <property type="component" value="Unassembled WGS sequence"/>
</dbReference>
<dbReference type="NCBIfam" id="TIGR04518">
    <property type="entry name" value="ECF_S_folT_fam"/>
    <property type="match status" value="1"/>
</dbReference>
<protein>
    <submittedName>
        <fullName evidence="2">ECF transporter S component, folate family</fullName>
    </submittedName>
</protein>
<dbReference type="InterPro" id="IPR030949">
    <property type="entry name" value="ECF_S_folate_fam"/>
</dbReference>
<sequence>MNKRPNKSDGKGFKWNLNTKGLAIVGILMAMAIALGRIGITTPVVRITFSFLPNALIGILFGPFVAGIAAALGDLLGFIIGGGVGGFFPGFTLSAFLSGVFYGLFLHKKNITKKRVLLAVAFNTLFVNLTLNTLWIYILTENPIAIILPPRILQNAVMSVVRFLSIWFIINNKQLRRVYMKYSTAKK</sequence>
<dbReference type="InterPro" id="IPR024529">
    <property type="entry name" value="ECF_trnsprt_substrate-spec"/>
</dbReference>
<feature type="transmembrane region" description="Helical" evidence="1">
    <location>
        <begin position="78"/>
        <end position="104"/>
    </location>
</feature>